<reference evidence="1 2" key="1">
    <citation type="submission" date="2021-06" db="EMBL/GenBank/DDBJ databases">
        <authorList>
            <person name="Kallberg Y."/>
            <person name="Tangrot J."/>
            <person name="Rosling A."/>
        </authorList>
    </citation>
    <scope>NUCLEOTIDE SEQUENCE [LARGE SCALE GENOMIC DNA]</scope>
    <source>
        <strain evidence="1 2">120-4 pot B 10/14</strain>
    </source>
</reference>
<sequence length="40" mass="4513">KSNNKLPSGRTIEDSLQEAIIQIQEKDTYNHAITLKQSSL</sequence>
<proteinExistence type="predicted"/>
<dbReference type="EMBL" id="CAJVQB010166864">
    <property type="protein sequence ID" value="CAG8857064.1"/>
    <property type="molecule type" value="Genomic_DNA"/>
</dbReference>
<evidence type="ECO:0000313" key="1">
    <source>
        <dbReference type="EMBL" id="CAG8857064.1"/>
    </source>
</evidence>
<feature type="non-terminal residue" evidence="1">
    <location>
        <position position="1"/>
    </location>
</feature>
<accession>A0ABN7XSK9</accession>
<keyword evidence="2" id="KW-1185">Reference proteome</keyword>
<dbReference type="Proteomes" id="UP000789901">
    <property type="component" value="Unassembled WGS sequence"/>
</dbReference>
<comment type="caution">
    <text evidence="1">The sequence shown here is derived from an EMBL/GenBank/DDBJ whole genome shotgun (WGS) entry which is preliminary data.</text>
</comment>
<protein>
    <submittedName>
        <fullName evidence="1">36383_t:CDS:1</fullName>
    </submittedName>
</protein>
<evidence type="ECO:0000313" key="2">
    <source>
        <dbReference type="Proteomes" id="UP000789901"/>
    </source>
</evidence>
<gene>
    <name evidence="1" type="ORF">GMARGA_LOCUS45885</name>
</gene>
<name>A0ABN7XSK9_GIGMA</name>
<organism evidence="1 2">
    <name type="scientific">Gigaspora margarita</name>
    <dbReference type="NCBI Taxonomy" id="4874"/>
    <lineage>
        <taxon>Eukaryota</taxon>
        <taxon>Fungi</taxon>
        <taxon>Fungi incertae sedis</taxon>
        <taxon>Mucoromycota</taxon>
        <taxon>Glomeromycotina</taxon>
        <taxon>Glomeromycetes</taxon>
        <taxon>Diversisporales</taxon>
        <taxon>Gigasporaceae</taxon>
        <taxon>Gigaspora</taxon>
    </lineage>
</organism>